<sequence>MSADPTQTAAPSPSHVASEVLPAAWRVEIRLADDQYDPDGERLVAGAHELGIGTLRRARKVRGFLLSESYTRAEVEAIATELLADPVVDRWCLIDPRTAPPAPQAGTHRIVAAPLPGVMDPQARTVERLLRRTDRMPADGAPTIGTFRVFEVEGDLDAEQLDTVGRRLVANETIERLGIDAEGLPFGLPGGSARRGPVVVPIRELDEPGLERLSREGQLSLDLREMLEIQRHYAELDREPLLAELETIAQTWSEHCKHKTLTGVIEFEGERIDNLLRATIGHATRTLDKPWCWSVFVDNAGIVEFEGDWGVCFKVETHNHPSAIDPYGGAGTGIGGVIRDILGAGLGAKPIANTDAFFVGPLDLPDADLPRGSMHPRRILRGVVGGVRDYGNRMGIPTVNGGLWVHEGYIGNPLVYAGTVGLMRREHVDKVVMPGDLIVAVGGRTGRDGIHGATFSSIELSEDSETESSHAVQIGDPVTEKGVLDCLLEARDRGLYRALTDCGAGGFSSAVGEMGEKTGAEVHLDKVPLKYPGLTSHEIWISEAQERMVLAVPRERLEELLALFGSEDVEACVIGHFTDTKRLELFDEGESIGSMSMEFLHDGTPRPVRQATWSPPDLPDPGVPTSVDPGADLLALLGMPNISSREWIVREYDHEVQGRSVVKPLVGVRGDGPGDGAIVRPLDHSYRGLAITCGSNPEFGELDPYAMATWGIDEALRNAVAVGADPTRAAILDNFSWGNCNLPDRLGSLTKAAFGCRDAALAYGTPFISGKDSLNNEYRVGDRTLSIPPTLLISAIAPVPDVRRALTMDLKGGGTSVYLVGSSDARLGGSHYHILRGVRGGTVPAPDLERAPALMAALHGALAAGLGRACHDLSEGGLALAAAEMAFAGDMGLEIEVAAVDAGDGDGFAAALFGEAPTRWLVEVEVKDSSAFETALAGHPVQMIGRSTEAGGRLRVKDTSGALRIDLALDDLRRAHTGGFAG</sequence>
<feature type="domain" description="PurM-like C-terminal" evidence="10">
    <location>
        <begin position="434"/>
        <end position="586"/>
    </location>
</feature>
<evidence type="ECO:0000259" key="9">
    <source>
        <dbReference type="Pfam" id="PF00586"/>
    </source>
</evidence>
<proteinExistence type="inferred from homology"/>
<comment type="subcellular location">
    <subcellularLocation>
        <location evidence="8">Cytoplasm</location>
    </subcellularLocation>
</comment>
<feature type="binding site" evidence="8">
    <location>
        <position position="314"/>
    </location>
    <ligand>
        <name>ATP</name>
        <dbReference type="ChEBI" id="CHEBI:30616"/>
    </ligand>
</feature>
<dbReference type="RefSeq" id="WP_145187091.1">
    <property type="nucleotide sequence ID" value="NZ_CP036290.1"/>
</dbReference>
<dbReference type="Gene3D" id="3.30.1280.10">
    <property type="entry name" value="Phosphoribosylformylglycinamidine synthase subunit PurS"/>
    <property type="match status" value="1"/>
</dbReference>
<dbReference type="OrthoDB" id="9804441at2"/>
<keyword evidence="3 8" id="KW-0479">Metal-binding</keyword>
<feature type="binding site" evidence="8">
    <location>
        <position position="339"/>
    </location>
    <ligand>
        <name>substrate</name>
    </ligand>
</feature>
<dbReference type="Gene3D" id="3.30.1330.10">
    <property type="entry name" value="PurM-like, N-terminal domain"/>
    <property type="match status" value="2"/>
</dbReference>
<dbReference type="Gene3D" id="3.90.650.10">
    <property type="entry name" value="PurM-like C-terminal domain"/>
    <property type="match status" value="2"/>
</dbReference>
<feature type="binding site" evidence="8">
    <location>
        <position position="340"/>
    </location>
    <ligand>
        <name>Mg(2+)</name>
        <dbReference type="ChEBI" id="CHEBI:18420"/>
        <label>2</label>
    </ligand>
</feature>
<feature type="domain" description="PurM-like N-terminal" evidence="9">
    <location>
        <begin position="298"/>
        <end position="423"/>
    </location>
</feature>
<dbReference type="Proteomes" id="UP000319342">
    <property type="component" value="Chromosome"/>
</dbReference>
<comment type="subunit">
    <text evidence="8">Monomer. Part of the FGAM synthase complex composed of 1 PurL, 1 PurQ and 2 PurS subunits.</text>
</comment>
<dbReference type="SUPFAM" id="SSF56042">
    <property type="entry name" value="PurM C-terminal domain-like"/>
    <property type="match status" value="2"/>
</dbReference>
<evidence type="ECO:0000256" key="2">
    <source>
        <dbReference type="ARBA" id="ARBA00022598"/>
    </source>
</evidence>
<dbReference type="InterPro" id="IPR036604">
    <property type="entry name" value="PurS-like_sf"/>
</dbReference>
<keyword evidence="6 8" id="KW-0067">ATP-binding</keyword>
<dbReference type="HAMAP" id="MF_00420">
    <property type="entry name" value="PurL_2"/>
    <property type="match status" value="1"/>
</dbReference>
<evidence type="ECO:0000256" key="4">
    <source>
        <dbReference type="ARBA" id="ARBA00022741"/>
    </source>
</evidence>
<dbReference type="Pfam" id="PF18072">
    <property type="entry name" value="FGAR-AT_linker"/>
    <property type="match status" value="1"/>
</dbReference>
<comment type="function">
    <text evidence="8">Part of the phosphoribosylformylglycinamidine synthase complex involved in the purines biosynthetic pathway. Catalyzes the ATP-dependent conversion of formylglycinamide ribonucleotide (FGAR) and glutamine to yield formylglycinamidine ribonucleotide (FGAM) and glutamate. The FGAM synthase complex is composed of three subunits. PurQ produces an ammonia molecule by converting glutamine to glutamate. PurL transfers the ammonia molecule to FGAR to form FGAM in an ATP-dependent manner. PurS interacts with PurQ and PurL and is thought to assist in the transfer of the ammonia molecule from PurQ to PurL.</text>
</comment>
<dbReference type="PANTHER" id="PTHR43555:SF1">
    <property type="entry name" value="PHOSPHORIBOSYLFORMYLGLYCINAMIDINE SYNTHASE SUBUNIT PURL"/>
    <property type="match status" value="1"/>
</dbReference>
<evidence type="ECO:0000259" key="10">
    <source>
        <dbReference type="Pfam" id="PF02769"/>
    </source>
</evidence>
<reference evidence="12 13" key="1">
    <citation type="submission" date="2019-02" db="EMBL/GenBank/DDBJ databases">
        <title>Deep-cultivation of Planctomycetes and their phenomic and genomic characterization uncovers novel biology.</title>
        <authorList>
            <person name="Wiegand S."/>
            <person name="Jogler M."/>
            <person name="Boedeker C."/>
            <person name="Pinto D."/>
            <person name="Vollmers J."/>
            <person name="Rivas-Marin E."/>
            <person name="Kohn T."/>
            <person name="Peeters S.H."/>
            <person name="Heuer A."/>
            <person name="Rast P."/>
            <person name="Oberbeckmann S."/>
            <person name="Bunk B."/>
            <person name="Jeske O."/>
            <person name="Meyerdierks A."/>
            <person name="Storesund J.E."/>
            <person name="Kallscheuer N."/>
            <person name="Luecker S."/>
            <person name="Lage O.M."/>
            <person name="Pohl T."/>
            <person name="Merkel B.J."/>
            <person name="Hornburger P."/>
            <person name="Mueller R.-W."/>
            <person name="Bruemmer F."/>
            <person name="Labrenz M."/>
            <person name="Spormann A.M."/>
            <person name="Op den Camp H."/>
            <person name="Overmann J."/>
            <person name="Amann R."/>
            <person name="Jetten M.S.M."/>
            <person name="Mascher T."/>
            <person name="Medema M.H."/>
            <person name="Devos D.P."/>
            <person name="Kaster A.-K."/>
            <person name="Ovreas L."/>
            <person name="Rohde M."/>
            <person name="Galperin M.Y."/>
            <person name="Jogler C."/>
        </authorList>
    </citation>
    <scope>NUCLEOTIDE SEQUENCE [LARGE SCALE GENOMIC DNA]</scope>
    <source>
        <strain evidence="12 13">Pla163</strain>
    </source>
</reference>
<feature type="active site" description="Proton acceptor" evidence="8">
    <location>
        <position position="318"/>
    </location>
</feature>
<dbReference type="GO" id="GO:0004642">
    <property type="term" value="F:phosphoribosylformylglycinamidine synthase activity"/>
    <property type="evidence" value="ECO:0007669"/>
    <property type="project" value="UniProtKB-UniRule"/>
</dbReference>
<dbReference type="GO" id="GO:0005524">
    <property type="term" value="F:ATP binding"/>
    <property type="evidence" value="ECO:0007669"/>
    <property type="project" value="UniProtKB-UniRule"/>
</dbReference>
<feature type="binding site" evidence="8">
    <location>
        <position position="473"/>
    </location>
    <ligand>
        <name>substrate</name>
    </ligand>
</feature>
<dbReference type="SUPFAM" id="SSF55326">
    <property type="entry name" value="PurM N-terminal domain-like"/>
    <property type="match status" value="2"/>
</dbReference>
<dbReference type="AlphaFoldDB" id="A0A518D042"/>
<evidence type="ECO:0000259" key="11">
    <source>
        <dbReference type="Pfam" id="PF18072"/>
    </source>
</evidence>
<dbReference type="InterPro" id="IPR010918">
    <property type="entry name" value="PurM-like_C_dom"/>
</dbReference>
<accession>A0A518D042</accession>
<protein>
    <recommendedName>
        <fullName evidence="8">Phosphoribosylformylglycinamidine synthase subunit PurL</fullName>
        <shortName evidence="8">FGAM synthase</shortName>
        <ecNumber evidence="8">6.3.5.3</ecNumber>
    </recommendedName>
    <alternativeName>
        <fullName evidence="8">Formylglycinamide ribonucleotide amidotransferase subunit II</fullName>
        <shortName evidence="8">FGAR amidotransferase II</shortName>
        <shortName evidence="8">FGAR-AT II</shortName>
    </alternativeName>
    <alternativeName>
        <fullName evidence="8">Glutamine amidotransferase PurL</fullName>
    </alternativeName>
    <alternativeName>
        <fullName evidence="8">Phosphoribosylformylglycinamidine synthase subunit II</fullName>
    </alternativeName>
</protein>
<evidence type="ECO:0000256" key="7">
    <source>
        <dbReference type="ARBA" id="ARBA00022842"/>
    </source>
</evidence>
<comment type="similarity">
    <text evidence="8">Belongs to the FGAMS family.</text>
</comment>
<keyword evidence="13" id="KW-1185">Reference proteome</keyword>
<dbReference type="InterPro" id="IPR036676">
    <property type="entry name" value="PurM-like_C_sf"/>
</dbReference>
<evidence type="ECO:0000256" key="5">
    <source>
        <dbReference type="ARBA" id="ARBA00022755"/>
    </source>
</evidence>
<evidence type="ECO:0000313" key="12">
    <source>
        <dbReference type="EMBL" id="QDU84842.1"/>
    </source>
</evidence>
<dbReference type="NCBIfam" id="TIGR01736">
    <property type="entry name" value="FGAM_synth_II"/>
    <property type="match status" value="1"/>
</dbReference>
<dbReference type="GO" id="GO:0005737">
    <property type="term" value="C:cytoplasm"/>
    <property type="evidence" value="ECO:0007669"/>
    <property type="project" value="UniProtKB-SubCell"/>
</dbReference>
<dbReference type="UniPathway" id="UPA00074">
    <property type="reaction ID" value="UER00128"/>
</dbReference>
<keyword evidence="7 8" id="KW-0460">Magnesium</keyword>
<feature type="binding site" evidence="8">
    <location>
        <position position="316"/>
    </location>
    <ligand>
        <name>Mg(2+)</name>
        <dbReference type="ChEBI" id="CHEBI:18420"/>
        <label>1</label>
    </ligand>
</feature>
<evidence type="ECO:0000256" key="6">
    <source>
        <dbReference type="ARBA" id="ARBA00022840"/>
    </source>
</evidence>
<name>A0A518D042_9BACT</name>
<gene>
    <name evidence="8 12" type="primary">purL</name>
    <name evidence="12" type="ORF">Pla163_19600</name>
</gene>
<keyword evidence="1 8" id="KW-0963">Cytoplasm</keyword>
<dbReference type="EMBL" id="CP036290">
    <property type="protein sequence ID" value="QDU84842.1"/>
    <property type="molecule type" value="Genomic_DNA"/>
</dbReference>
<feature type="binding site" evidence="8">
    <location>
        <position position="770"/>
    </location>
    <ligand>
        <name>ATP</name>
        <dbReference type="ChEBI" id="CHEBI:30616"/>
    </ligand>
</feature>
<dbReference type="EC" id="6.3.5.3" evidence="8"/>
<dbReference type="InterPro" id="IPR036921">
    <property type="entry name" value="PurM-like_N_sf"/>
</dbReference>
<dbReference type="GO" id="GO:0006189">
    <property type="term" value="P:'de novo' IMP biosynthetic process"/>
    <property type="evidence" value="ECO:0007669"/>
    <property type="project" value="UniProtKB-UniRule"/>
</dbReference>
<dbReference type="Pfam" id="PF00586">
    <property type="entry name" value="AIRS"/>
    <property type="match status" value="2"/>
</dbReference>
<keyword evidence="2 8" id="KW-0436">Ligase</keyword>
<feature type="domain" description="PurM-like N-terminal" evidence="9">
    <location>
        <begin position="675"/>
        <end position="774"/>
    </location>
</feature>
<keyword evidence="5 8" id="KW-0658">Purine biosynthesis</keyword>
<dbReference type="GO" id="GO:0000287">
    <property type="term" value="F:magnesium ion binding"/>
    <property type="evidence" value="ECO:0007669"/>
    <property type="project" value="UniProtKB-UniRule"/>
</dbReference>
<comment type="catalytic activity">
    <reaction evidence="8">
        <text>N(2)-formyl-N(1)-(5-phospho-beta-D-ribosyl)glycinamide + L-glutamine + ATP + H2O = 2-formamido-N(1)-(5-O-phospho-beta-D-ribosyl)acetamidine + L-glutamate + ADP + phosphate + H(+)</text>
        <dbReference type="Rhea" id="RHEA:17129"/>
        <dbReference type="ChEBI" id="CHEBI:15377"/>
        <dbReference type="ChEBI" id="CHEBI:15378"/>
        <dbReference type="ChEBI" id="CHEBI:29985"/>
        <dbReference type="ChEBI" id="CHEBI:30616"/>
        <dbReference type="ChEBI" id="CHEBI:43474"/>
        <dbReference type="ChEBI" id="CHEBI:58359"/>
        <dbReference type="ChEBI" id="CHEBI:147286"/>
        <dbReference type="ChEBI" id="CHEBI:147287"/>
        <dbReference type="ChEBI" id="CHEBI:456216"/>
        <dbReference type="EC" id="6.3.5.3"/>
    </reaction>
</comment>
<feature type="domain" description="PurM-like C-terminal" evidence="10">
    <location>
        <begin position="814"/>
        <end position="954"/>
    </location>
</feature>
<feature type="binding site" evidence="8">
    <location>
        <position position="733"/>
    </location>
    <ligand>
        <name>ATP</name>
        <dbReference type="ChEBI" id="CHEBI:30616"/>
    </ligand>
</feature>
<comment type="caution">
    <text evidence="8">Lacks conserved residue(s) required for the propagation of feature annotation.</text>
</comment>
<evidence type="ECO:0000313" key="13">
    <source>
        <dbReference type="Proteomes" id="UP000319342"/>
    </source>
</evidence>
<feature type="domain" description="Phosphoribosylformylglycinamidine synthase linker" evidence="11">
    <location>
        <begin position="210"/>
        <end position="259"/>
    </location>
</feature>
<dbReference type="InterPro" id="IPR010074">
    <property type="entry name" value="PRibForGlyAmidine_synth_PurL"/>
</dbReference>
<evidence type="ECO:0000256" key="3">
    <source>
        <dbReference type="ARBA" id="ARBA00022723"/>
    </source>
</evidence>
<feature type="binding site" evidence="8">
    <location>
        <position position="773"/>
    </location>
    <ligand>
        <name>substrate</name>
    </ligand>
</feature>
<feature type="binding site" evidence="8">
    <location>
        <position position="501"/>
    </location>
    <ligand>
        <name>Mg(2+)</name>
        <dbReference type="ChEBI" id="CHEBI:18420"/>
        <label>2</label>
    </ligand>
</feature>
<comment type="pathway">
    <text evidence="8">Purine metabolism; IMP biosynthesis via de novo pathway; 5-amino-1-(5-phospho-D-ribosyl)imidazole from N(2)-formyl-N(1)-(5-phospho-D-ribosyl)glycinamide: step 1/2.</text>
</comment>
<dbReference type="CDD" id="cd02204">
    <property type="entry name" value="PurL_repeat2"/>
    <property type="match status" value="1"/>
</dbReference>
<dbReference type="PANTHER" id="PTHR43555">
    <property type="entry name" value="PHOSPHORIBOSYLFORMYLGLYCINAMIDINE SYNTHASE SUBUNIT PURL"/>
    <property type="match status" value="1"/>
</dbReference>
<organism evidence="12 13">
    <name type="scientific">Rohdeia mirabilis</name>
    <dbReference type="NCBI Taxonomy" id="2528008"/>
    <lineage>
        <taxon>Bacteria</taxon>
        <taxon>Pseudomonadati</taxon>
        <taxon>Planctomycetota</taxon>
        <taxon>Planctomycetia</taxon>
        <taxon>Planctomycetia incertae sedis</taxon>
        <taxon>Rohdeia</taxon>
    </lineage>
</organism>
<keyword evidence="4 8" id="KW-0547">Nucleotide-binding</keyword>
<evidence type="ECO:0000256" key="8">
    <source>
        <dbReference type="HAMAP-Rule" id="MF_00420"/>
    </source>
</evidence>
<dbReference type="InterPro" id="IPR016188">
    <property type="entry name" value="PurM-like_N"/>
</dbReference>
<dbReference type="SUPFAM" id="SSF82697">
    <property type="entry name" value="PurS-like"/>
    <property type="match status" value="2"/>
</dbReference>
<dbReference type="InterPro" id="IPR041609">
    <property type="entry name" value="PurL_linker"/>
</dbReference>
<dbReference type="CDD" id="cd02203">
    <property type="entry name" value="PurL_repeat1"/>
    <property type="match status" value="1"/>
</dbReference>
<feature type="active site" evidence="8">
    <location>
        <position position="255"/>
    </location>
</feature>
<dbReference type="Pfam" id="PF02769">
    <property type="entry name" value="AIRS_C"/>
    <property type="match status" value="2"/>
</dbReference>
<evidence type="ECO:0000256" key="1">
    <source>
        <dbReference type="ARBA" id="ARBA00022490"/>
    </source>
</evidence>